<protein>
    <submittedName>
        <fullName evidence="1">Uncharacterized protein</fullName>
    </submittedName>
</protein>
<dbReference type="EMBL" id="CAKOFQ010007050">
    <property type="protein sequence ID" value="CAH1988763.1"/>
    <property type="molecule type" value="Genomic_DNA"/>
</dbReference>
<proteinExistence type="predicted"/>
<gene>
    <name evidence="1" type="ORF">ACAOBT_LOCUS18641</name>
</gene>
<name>A0A9P0PK15_ACAOB</name>
<comment type="caution">
    <text evidence="1">The sequence shown here is derived from an EMBL/GenBank/DDBJ whole genome shotgun (WGS) entry which is preliminary data.</text>
</comment>
<organism evidence="1 2">
    <name type="scientific">Acanthoscelides obtectus</name>
    <name type="common">Bean weevil</name>
    <name type="synonym">Bruchus obtectus</name>
    <dbReference type="NCBI Taxonomy" id="200917"/>
    <lineage>
        <taxon>Eukaryota</taxon>
        <taxon>Metazoa</taxon>
        <taxon>Ecdysozoa</taxon>
        <taxon>Arthropoda</taxon>
        <taxon>Hexapoda</taxon>
        <taxon>Insecta</taxon>
        <taxon>Pterygota</taxon>
        <taxon>Neoptera</taxon>
        <taxon>Endopterygota</taxon>
        <taxon>Coleoptera</taxon>
        <taxon>Polyphaga</taxon>
        <taxon>Cucujiformia</taxon>
        <taxon>Chrysomeloidea</taxon>
        <taxon>Chrysomelidae</taxon>
        <taxon>Bruchinae</taxon>
        <taxon>Bruchini</taxon>
        <taxon>Acanthoscelides</taxon>
    </lineage>
</organism>
<dbReference type="AlphaFoldDB" id="A0A9P0PK15"/>
<keyword evidence="2" id="KW-1185">Reference proteome</keyword>
<sequence length="83" mass="9242">MKHDQKKVAKFTAPSTNIGCSMKPKADGLGYNTPRRHQSSNPVNAATTYRLCSGQRSFNTLLTLRYSTKCIKGSICVEKNGWF</sequence>
<accession>A0A9P0PK15</accession>
<evidence type="ECO:0000313" key="1">
    <source>
        <dbReference type="EMBL" id="CAH1988763.1"/>
    </source>
</evidence>
<dbReference type="Proteomes" id="UP001152888">
    <property type="component" value="Unassembled WGS sequence"/>
</dbReference>
<reference evidence="1" key="1">
    <citation type="submission" date="2022-03" db="EMBL/GenBank/DDBJ databases">
        <authorList>
            <person name="Sayadi A."/>
        </authorList>
    </citation>
    <scope>NUCLEOTIDE SEQUENCE</scope>
</reference>
<evidence type="ECO:0000313" key="2">
    <source>
        <dbReference type="Proteomes" id="UP001152888"/>
    </source>
</evidence>